<reference evidence="1" key="1">
    <citation type="submission" date="2022-02" db="EMBL/GenBank/DDBJ databases">
        <title>Towards deciphering the DNA virus diversity associated with rodent species in the families Cricetidae and Heteromyidae.</title>
        <authorList>
            <person name="Lund M."/>
            <person name="Larsen B.B."/>
            <person name="Gryseels S."/>
            <person name="Kraberger S."/>
            <person name="Rowsey D.M."/>
            <person name="Steger L."/>
            <person name="Yule K.M."/>
            <person name="Upham N.S."/>
            <person name="Worobey M."/>
            <person name="Van Doorslaer K."/>
            <person name="Varsani A."/>
        </authorList>
    </citation>
    <scope>NUCLEOTIDE SEQUENCE</scope>
    <source>
        <strain evidence="1">UA08Rod_6251</strain>
    </source>
</reference>
<sequence length="130" mass="14331">MITNLYSILDVKSGIYGPVISFHNDMTAIRSFTEMLIKPDGQSLLSLYPSDYILCCIGHFNQEAGVIDSIPAPLHVITGMEAMTRAADETKRRELLRKAIETGDSDSLSQISSDEFESSNQTISNSTILK</sequence>
<protein>
    <submittedName>
        <fullName evidence="1">Nonstructural protein</fullName>
    </submittedName>
</protein>
<accession>A0A976R780</accession>
<dbReference type="EMBL" id="OM869513">
    <property type="protein sequence ID" value="UPW40887.1"/>
    <property type="molecule type" value="Genomic_DNA"/>
</dbReference>
<dbReference type="Pfam" id="PF20577">
    <property type="entry name" value="Phage_ORF5"/>
    <property type="match status" value="1"/>
</dbReference>
<dbReference type="InterPro" id="IPR046781">
    <property type="entry name" value="Phage_ORF5"/>
</dbReference>
<organism evidence="1">
    <name type="scientific">Sigmofec virus UA08Rod_6251</name>
    <dbReference type="NCBI Taxonomy" id="2929226"/>
    <lineage>
        <taxon>Viruses</taxon>
        <taxon>Monodnaviria</taxon>
        <taxon>Sangervirae</taxon>
        <taxon>Phixviricota</taxon>
        <taxon>Malgrandaviricetes</taxon>
        <taxon>Petitvirales</taxon>
        <taxon>Microviridae</taxon>
    </lineage>
</organism>
<evidence type="ECO:0000313" key="1">
    <source>
        <dbReference type="EMBL" id="UPW40887.1"/>
    </source>
</evidence>
<name>A0A976R780_9VIRU</name>
<proteinExistence type="predicted"/>